<dbReference type="Gene3D" id="3.40.30.10">
    <property type="entry name" value="Glutaredoxin"/>
    <property type="match status" value="1"/>
</dbReference>
<protein>
    <submittedName>
        <fullName evidence="2">Uncharacterized protein</fullName>
    </submittedName>
</protein>
<dbReference type="OrthoDB" id="78947at2759"/>
<dbReference type="GO" id="GO:0047134">
    <property type="term" value="F:protein-disulfide reductase [NAD(P)H] activity"/>
    <property type="evidence" value="ECO:0007669"/>
    <property type="project" value="InterPro"/>
</dbReference>
<dbReference type="InterPro" id="IPR045108">
    <property type="entry name" value="TXNDC17-like"/>
</dbReference>
<dbReference type="EMBL" id="JYNV01000173">
    <property type="protein sequence ID" value="KZM24145.1"/>
    <property type="molecule type" value="Genomic_DNA"/>
</dbReference>
<evidence type="ECO:0000313" key="2">
    <source>
        <dbReference type="EMBL" id="KZM24145.1"/>
    </source>
</evidence>
<comment type="similarity">
    <text evidence="1">Belongs to the thioredoxin family.</text>
</comment>
<dbReference type="AlphaFoldDB" id="A0A163F4N8"/>
<keyword evidence="3" id="KW-1185">Reference proteome</keyword>
<dbReference type="PANTHER" id="PTHR12452">
    <property type="entry name" value="42-9-9 PROTEIN-RELATED"/>
    <property type="match status" value="1"/>
</dbReference>
<dbReference type="Proteomes" id="UP000076837">
    <property type="component" value="Unassembled WGS sequence"/>
</dbReference>
<accession>A0A163F4N8</accession>
<proteinExistence type="inferred from homology"/>
<dbReference type="PANTHER" id="PTHR12452:SF0">
    <property type="entry name" value="THIOREDOXIN DOMAIN-CONTAINING PROTEIN 17"/>
    <property type="match status" value="1"/>
</dbReference>
<comment type="caution">
    <text evidence="2">The sequence shown here is derived from an EMBL/GenBank/DDBJ whole genome shotgun (WGS) entry which is preliminary data.</text>
</comment>
<dbReference type="Pfam" id="PF06110">
    <property type="entry name" value="TXD17-like_Trx"/>
    <property type="match status" value="1"/>
</dbReference>
<dbReference type="SUPFAM" id="SSF52833">
    <property type="entry name" value="Thioredoxin-like"/>
    <property type="match status" value="1"/>
</dbReference>
<evidence type="ECO:0000313" key="3">
    <source>
        <dbReference type="Proteomes" id="UP000076837"/>
    </source>
</evidence>
<reference evidence="2 3" key="1">
    <citation type="journal article" date="2016" name="Sci. Rep.">
        <title>Draft genome sequencing and secretome analysis of fungal phytopathogen Ascochyta rabiei provides insight into the necrotrophic effector repertoire.</title>
        <authorList>
            <person name="Verma S."/>
            <person name="Gazara R.K."/>
            <person name="Nizam S."/>
            <person name="Parween S."/>
            <person name="Chattopadhyay D."/>
            <person name="Verma P.K."/>
        </authorList>
    </citation>
    <scope>NUCLEOTIDE SEQUENCE [LARGE SCALE GENOMIC DNA]</scope>
    <source>
        <strain evidence="2 3">ArDII</strain>
    </source>
</reference>
<sequence>MPIQDHFQLPSSAQELPLPEDDAAAALFLCFISSTDPATGQSWCPDVRAALPRLERAFGRDEAPKLAYVHVGQRPEWKDLGNVYRTKWHVKAVPQLVRYQRVDGEVKETGRLVEAEVVDENKLLGLVSE</sequence>
<dbReference type="GO" id="GO:0005829">
    <property type="term" value="C:cytosol"/>
    <property type="evidence" value="ECO:0007669"/>
    <property type="project" value="TreeGrafter"/>
</dbReference>
<name>A0A163F4N8_DIDRA</name>
<dbReference type="InterPro" id="IPR010357">
    <property type="entry name" value="TXNDC17_dom"/>
</dbReference>
<organism evidence="2 3">
    <name type="scientific">Didymella rabiei</name>
    <name type="common">Chickpea ascochyta blight fungus</name>
    <name type="synonym">Mycosphaerella rabiei</name>
    <dbReference type="NCBI Taxonomy" id="5454"/>
    <lineage>
        <taxon>Eukaryota</taxon>
        <taxon>Fungi</taxon>
        <taxon>Dikarya</taxon>
        <taxon>Ascomycota</taxon>
        <taxon>Pezizomycotina</taxon>
        <taxon>Dothideomycetes</taxon>
        <taxon>Pleosporomycetidae</taxon>
        <taxon>Pleosporales</taxon>
        <taxon>Pleosporineae</taxon>
        <taxon>Didymellaceae</taxon>
        <taxon>Ascochyta</taxon>
    </lineage>
</organism>
<dbReference type="STRING" id="5454.A0A163F4N8"/>
<gene>
    <name evidence="2" type="ORF">ST47_g4688</name>
</gene>
<dbReference type="InterPro" id="IPR036249">
    <property type="entry name" value="Thioredoxin-like_sf"/>
</dbReference>
<evidence type="ECO:0000256" key="1">
    <source>
        <dbReference type="ARBA" id="ARBA00008987"/>
    </source>
</evidence>